<protein>
    <submittedName>
        <fullName evidence="6">NADH-dependent flavin oxidoreductase nadA</fullName>
    </submittedName>
</protein>
<gene>
    <name evidence="6" type="primary">nadA_3</name>
    <name evidence="6" type="ORF">LCER1_G007281</name>
</gene>
<keyword evidence="7" id="KW-1185">Reference proteome</keyword>
<evidence type="ECO:0000256" key="3">
    <source>
        <dbReference type="ARBA" id="ARBA00022643"/>
    </source>
</evidence>
<comment type="similarity">
    <text evidence="1">Belongs to the NADH:flavin oxidoreductase/NADH oxidase family.</text>
</comment>
<sequence length="426" mass="45741">MLLSEEIELPCGLRLPNRLCKSAMAENLAPGPDHKPNQKSVSAYGQWADGGWGLILTGNVQVSDVHLGGPGDVAILSHASKSPSPETKEAWKTWAATCQRSGTPTIVQLCHPGRQSPAGISNRSFFAKTVAPSPVALNFGPSILERLVTSLLFGTPHEMTVEEISGEGGVVDQFVEAARQSFEAGFKGIELHGAHGYLFAQFLSPLTNHRTDEFGGTPAKRAEVVLRTIRAIRLATSPAFCIGIKMNSVDAATSESLDDVMAQIRLVAACGIDFIEISGGSYENPLMMNPDRDGAAPQANVVKQSTALRESFFLEFAQAVRKEFPRLVLMVTGGFRTRVGMEGALESGGCDLIGIGRPATVKPKLPKEIILNTKEVPDERASVALTPYDAPWLIKHFPLKMVGMGAATKHYGDQIKRMGDGLEPVD</sequence>
<reference evidence="6 7" key="1">
    <citation type="submission" date="2018-05" db="EMBL/GenBank/DDBJ databases">
        <title>Whole genome sequencing for identification of molecular markers to develop diagnostic detection tools for the regulated plant pathogen Lachnellula willkommii.</title>
        <authorList>
            <person name="Giroux E."/>
            <person name="Bilodeau G."/>
        </authorList>
    </citation>
    <scope>NUCLEOTIDE SEQUENCE [LARGE SCALE GENOMIC DNA]</scope>
    <source>
        <strain evidence="6 7">CBS 625.97</strain>
    </source>
</reference>
<proteinExistence type="inferred from homology"/>
<dbReference type="InterPro" id="IPR001155">
    <property type="entry name" value="OxRdtase_FMN_N"/>
</dbReference>
<evidence type="ECO:0000256" key="4">
    <source>
        <dbReference type="ARBA" id="ARBA00023002"/>
    </source>
</evidence>
<dbReference type="Pfam" id="PF00724">
    <property type="entry name" value="Oxidored_FMN"/>
    <property type="match status" value="1"/>
</dbReference>
<dbReference type="OrthoDB" id="1663137at2759"/>
<evidence type="ECO:0000313" key="6">
    <source>
        <dbReference type="EMBL" id="TVY50774.1"/>
    </source>
</evidence>
<dbReference type="AlphaFoldDB" id="A0A7D8YNG2"/>
<feature type="non-terminal residue" evidence="6">
    <location>
        <position position="426"/>
    </location>
</feature>
<dbReference type="SUPFAM" id="SSF51395">
    <property type="entry name" value="FMN-linked oxidoreductases"/>
    <property type="match status" value="1"/>
</dbReference>
<dbReference type="Gene3D" id="3.20.20.70">
    <property type="entry name" value="Aldolase class I"/>
    <property type="match status" value="1"/>
</dbReference>
<name>A0A7D8YNG2_9HELO</name>
<keyword evidence="2" id="KW-0285">Flavoprotein</keyword>
<dbReference type="PANTHER" id="PTHR43656:SF2">
    <property type="entry name" value="BINDING OXIDOREDUCTASE, PUTATIVE (AFU_ORTHOLOGUE AFUA_2G08260)-RELATED"/>
    <property type="match status" value="1"/>
</dbReference>
<evidence type="ECO:0000256" key="2">
    <source>
        <dbReference type="ARBA" id="ARBA00022630"/>
    </source>
</evidence>
<evidence type="ECO:0000259" key="5">
    <source>
        <dbReference type="Pfam" id="PF00724"/>
    </source>
</evidence>
<accession>A0A7D8YNG2</accession>
<dbReference type="PANTHER" id="PTHR43656">
    <property type="entry name" value="BINDING OXIDOREDUCTASE, PUTATIVE (AFU_ORTHOLOGUE AFUA_2G08260)-RELATED"/>
    <property type="match status" value="1"/>
</dbReference>
<dbReference type="GO" id="GO:0010181">
    <property type="term" value="F:FMN binding"/>
    <property type="evidence" value="ECO:0007669"/>
    <property type="project" value="InterPro"/>
</dbReference>
<organism evidence="6 7">
    <name type="scientific">Lachnellula cervina</name>
    <dbReference type="NCBI Taxonomy" id="1316786"/>
    <lineage>
        <taxon>Eukaryota</taxon>
        <taxon>Fungi</taxon>
        <taxon>Dikarya</taxon>
        <taxon>Ascomycota</taxon>
        <taxon>Pezizomycotina</taxon>
        <taxon>Leotiomycetes</taxon>
        <taxon>Helotiales</taxon>
        <taxon>Lachnaceae</taxon>
        <taxon>Lachnellula</taxon>
    </lineage>
</organism>
<keyword evidence="4" id="KW-0560">Oxidoreductase</keyword>
<keyword evidence="3" id="KW-0288">FMN</keyword>
<feature type="domain" description="NADH:flavin oxidoreductase/NADH oxidase N-terminal" evidence="5">
    <location>
        <begin position="14"/>
        <end position="369"/>
    </location>
</feature>
<dbReference type="InterPro" id="IPR051799">
    <property type="entry name" value="NADH_flavin_oxidoreductase"/>
</dbReference>
<dbReference type="GO" id="GO:0016491">
    <property type="term" value="F:oxidoreductase activity"/>
    <property type="evidence" value="ECO:0007669"/>
    <property type="project" value="UniProtKB-KW"/>
</dbReference>
<comment type="caution">
    <text evidence="6">The sequence shown here is derived from an EMBL/GenBank/DDBJ whole genome shotgun (WGS) entry which is preliminary data.</text>
</comment>
<dbReference type="EMBL" id="QGMG01001010">
    <property type="protein sequence ID" value="TVY50774.1"/>
    <property type="molecule type" value="Genomic_DNA"/>
</dbReference>
<evidence type="ECO:0000256" key="1">
    <source>
        <dbReference type="ARBA" id="ARBA00005979"/>
    </source>
</evidence>
<evidence type="ECO:0000313" key="7">
    <source>
        <dbReference type="Proteomes" id="UP000481288"/>
    </source>
</evidence>
<dbReference type="InterPro" id="IPR013785">
    <property type="entry name" value="Aldolase_TIM"/>
</dbReference>
<dbReference type="Proteomes" id="UP000481288">
    <property type="component" value="Unassembled WGS sequence"/>
</dbReference>